<gene>
    <name evidence="1" type="ORF">LCGC14_0693160</name>
</gene>
<reference evidence="1" key="1">
    <citation type="journal article" date="2015" name="Nature">
        <title>Complex archaea that bridge the gap between prokaryotes and eukaryotes.</title>
        <authorList>
            <person name="Spang A."/>
            <person name="Saw J.H."/>
            <person name="Jorgensen S.L."/>
            <person name="Zaremba-Niedzwiedzka K."/>
            <person name="Martijn J."/>
            <person name="Lind A.E."/>
            <person name="van Eijk R."/>
            <person name="Schleper C."/>
            <person name="Guy L."/>
            <person name="Ettema T.J."/>
        </authorList>
    </citation>
    <scope>NUCLEOTIDE SEQUENCE</scope>
</reference>
<protein>
    <submittedName>
        <fullName evidence="1">Uncharacterized protein</fullName>
    </submittedName>
</protein>
<organism evidence="1">
    <name type="scientific">marine sediment metagenome</name>
    <dbReference type="NCBI Taxonomy" id="412755"/>
    <lineage>
        <taxon>unclassified sequences</taxon>
        <taxon>metagenomes</taxon>
        <taxon>ecological metagenomes</taxon>
    </lineage>
</organism>
<dbReference type="AlphaFoldDB" id="A0A0F9QK00"/>
<evidence type="ECO:0000313" key="1">
    <source>
        <dbReference type="EMBL" id="KKN44435.1"/>
    </source>
</evidence>
<accession>A0A0F9QK00</accession>
<sequence>MLARLCRAWAGRKLGRKGRDLLDMLAVEQLLSGHEGPLASFLGYDACSRCEQRMEVSDPTVPDEMPWPTHHRLLSGGREIEVTCWNCREKHIYPVLRRAAEEVAEDTPLEFGEIVDA</sequence>
<dbReference type="EMBL" id="LAZR01001452">
    <property type="protein sequence ID" value="KKN44435.1"/>
    <property type="molecule type" value="Genomic_DNA"/>
</dbReference>
<name>A0A0F9QK00_9ZZZZ</name>
<comment type="caution">
    <text evidence="1">The sequence shown here is derived from an EMBL/GenBank/DDBJ whole genome shotgun (WGS) entry which is preliminary data.</text>
</comment>
<proteinExistence type="predicted"/>